<feature type="transmembrane region" description="Helical" evidence="1">
    <location>
        <begin position="149"/>
        <end position="170"/>
    </location>
</feature>
<proteinExistence type="predicted"/>
<keyword evidence="3" id="KW-1185">Reference proteome</keyword>
<keyword evidence="1" id="KW-0812">Transmembrane</keyword>
<sequence>MIVTVDQPPNESFSKSYKFHKPSLDVLECVLRLIGLLLPSNKSASILQRIRCLPILTLAILAFLYELLNTVNNNAIQYHLAYGGNYRIAEAVNLAQYPLKTLTALVILVTFRLKSPVISGIMLDVEHYYSTAQQTERTTFKRMRMTRRITGLCLGATVLYLSVMVAFRIIRIGNYASAPGVWPLADFPGLKINLMEEQLINFFTRNLTEAARLICSGYLALMLFKFKMGLVRDCRQSLCLSKRGNPGVFVTPLHVQRAWDSRELALRLASEIHAELSSLLAFMLLTDVLSLNATFADFLFMDDYAVYLRNFASMSIYIASMTCLAGGLIALVEKDSKTLESLLKLQSCIAHGVTTGHPLKNSVPGTCSVGLTMRLDSRRKWKYLCVPEYLLTDVAGRHELLRLLSDFEENCFGLRMVAPRLPVFCHVRRRTITNVVVLLVSFTCFMLEQYNRADPESISTYDQGIDNSSTSLRNASLAAVFTDAEGVH</sequence>
<gene>
    <name evidence="2" type="ORF">BV898_01403</name>
</gene>
<protein>
    <recommendedName>
        <fullName evidence="4">Gustatory receptor</fullName>
    </recommendedName>
</protein>
<dbReference type="Proteomes" id="UP000192578">
    <property type="component" value="Unassembled WGS sequence"/>
</dbReference>
<dbReference type="EMBL" id="MTYJ01000005">
    <property type="protein sequence ID" value="OQV24813.1"/>
    <property type="molecule type" value="Genomic_DNA"/>
</dbReference>
<comment type="caution">
    <text evidence="2">The sequence shown here is derived from an EMBL/GenBank/DDBJ whole genome shotgun (WGS) entry which is preliminary data.</text>
</comment>
<organism evidence="2 3">
    <name type="scientific">Hypsibius exemplaris</name>
    <name type="common">Freshwater tardigrade</name>
    <dbReference type="NCBI Taxonomy" id="2072580"/>
    <lineage>
        <taxon>Eukaryota</taxon>
        <taxon>Metazoa</taxon>
        <taxon>Ecdysozoa</taxon>
        <taxon>Tardigrada</taxon>
        <taxon>Eutardigrada</taxon>
        <taxon>Parachela</taxon>
        <taxon>Hypsibioidea</taxon>
        <taxon>Hypsibiidae</taxon>
        <taxon>Hypsibius</taxon>
    </lineage>
</organism>
<reference evidence="3" key="1">
    <citation type="submission" date="2017-01" db="EMBL/GenBank/DDBJ databases">
        <title>Comparative genomics of anhydrobiosis in the tardigrade Hypsibius dujardini.</title>
        <authorList>
            <person name="Yoshida Y."/>
            <person name="Koutsovoulos G."/>
            <person name="Laetsch D."/>
            <person name="Stevens L."/>
            <person name="Kumar S."/>
            <person name="Horikawa D."/>
            <person name="Ishino K."/>
            <person name="Komine S."/>
            <person name="Tomita M."/>
            <person name="Blaxter M."/>
            <person name="Arakawa K."/>
        </authorList>
    </citation>
    <scope>NUCLEOTIDE SEQUENCE [LARGE SCALE GENOMIC DNA]</scope>
    <source>
        <strain evidence="3">Z151</strain>
    </source>
</reference>
<keyword evidence="1" id="KW-0472">Membrane</keyword>
<dbReference type="AlphaFoldDB" id="A0A1W0XBD3"/>
<accession>A0A1W0XBD3</accession>
<keyword evidence="1" id="KW-1133">Transmembrane helix</keyword>
<evidence type="ECO:0000256" key="1">
    <source>
        <dbReference type="SAM" id="Phobius"/>
    </source>
</evidence>
<feature type="transmembrane region" description="Helical" evidence="1">
    <location>
        <begin position="50"/>
        <end position="68"/>
    </location>
</feature>
<evidence type="ECO:0000313" key="3">
    <source>
        <dbReference type="Proteomes" id="UP000192578"/>
    </source>
</evidence>
<evidence type="ECO:0008006" key="4">
    <source>
        <dbReference type="Google" id="ProtNLM"/>
    </source>
</evidence>
<name>A0A1W0XBD3_HYPEX</name>
<evidence type="ECO:0000313" key="2">
    <source>
        <dbReference type="EMBL" id="OQV24813.1"/>
    </source>
</evidence>